<dbReference type="Proteomes" id="UP000270094">
    <property type="component" value="Unassembled WGS sequence"/>
</dbReference>
<dbReference type="EMBL" id="UYYB01010882">
    <property type="protein sequence ID" value="VDM69038.1"/>
    <property type="molecule type" value="Genomic_DNA"/>
</dbReference>
<keyword evidence="2" id="KW-1185">Reference proteome</keyword>
<reference evidence="1 2" key="1">
    <citation type="submission" date="2018-11" db="EMBL/GenBank/DDBJ databases">
        <authorList>
            <consortium name="Pathogen Informatics"/>
        </authorList>
    </citation>
    <scope>NUCLEOTIDE SEQUENCE [LARGE SCALE GENOMIC DNA]</scope>
</reference>
<proteinExistence type="predicted"/>
<sequence length="44" mass="4637">MDFSADEAQSVDGSLDILMDSLMGSLGPLLTIASAAFEDLVVYQ</sequence>
<name>A0A3P7KMK6_STRVU</name>
<protein>
    <submittedName>
        <fullName evidence="1">Uncharacterized protein</fullName>
    </submittedName>
</protein>
<organism evidence="1 2">
    <name type="scientific">Strongylus vulgaris</name>
    <name type="common">Blood worm</name>
    <dbReference type="NCBI Taxonomy" id="40348"/>
    <lineage>
        <taxon>Eukaryota</taxon>
        <taxon>Metazoa</taxon>
        <taxon>Ecdysozoa</taxon>
        <taxon>Nematoda</taxon>
        <taxon>Chromadorea</taxon>
        <taxon>Rhabditida</taxon>
        <taxon>Rhabditina</taxon>
        <taxon>Rhabditomorpha</taxon>
        <taxon>Strongyloidea</taxon>
        <taxon>Strongylidae</taxon>
        <taxon>Strongylus</taxon>
    </lineage>
</organism>
<accession>A0A3P7KMK6</accession>
<dbReference type="AlphaFoldDB" id="A0A3P7KMK6"/>
<gene>
    <name evidence="1" type="ORF">SVUK_LOCUS4036</name>
</gene>
<evidence type="ECO:0000313" key="1">
    <source>
        <dbReference type="EMBL" id="VDM69038.1"/>
    </source>
</evidence>
<dbReference type="OrthoDB" id="62853at2759"/>
<evidence type="ECO:0000313" key="2">
    <source>
        <dbReference type="Proteomes" id="UP000270094"/>
    </source>
</evidence>